<proteinExistence type="predicted"/>
<dbReference type="Proteomes" id="UP000201448">
    <property type="component" value="Segment"/>
</dbReference>
<dbReference type="GeneID" id="29122753"/>
<reference evidence="1 2" key="1">
    <citation type="submission" date="2016-01" db="EMBL/GenBank/DDBJ databases">
        <authorList>
            <person name="Cotto-Rosario A."/>
            <person name="Gomez-Fuentes N."/>
            <person name="Berrios-Ruiz J."/>
            <person name="Caceres-Velazquez C."/>
            <person name="Casiano-Real M."/>
            <person name="Cotto-Berrios I."/>
            <person name="Crespo-Vega V."/>
            <person name="DeJesus-David M."/>
            <person name="DelToro-Sanchez C.J."/>
            <person name="Diaz-Morales C.J."/>
            <person name="Espada-Ramos M."/>
            <person name="Feliciano-Torres M.J."/>
            <person name="Fernandez-Rodriguez P.M."/>
            <person name="Fernandez-Martinez M."/>
            <person name="Figueroa-Concepcion D."/>
            <person name="Figueroa-Bermudez M.L."/>
            <person name="Garcia-Delgado K."/>
            <person name="Nunez-Rodriguez C."/>
            <person name="Quiles-Santiago A.M."/>
            <person name="Rodriguez-Gonzalez A."/>
            <person name="Santiago-Burgos D."/>
            <person name="Solivan-Perez E."/>
            <person name="Torres-Vazquez A."/>
            <person name="Verdejo-Lopez V."/>
            <person name="Vazquez E."/>
            <person name="Rubin M.R."/>
            <person name="Ware V.C."/>
            <person name="Bradley K.W."/>
            <person name="Asai D.J."/>
            <person name="Bowman C.A."/>
            <person name="Russell D.A."/>
            <person name="Pope W.H."/>
            <person name="Jacobs-Sera D."/>
            <person name="Hendrix R.W."/>
            <person name="Hatfull G.F."/>
        </authorList>
    </citation>
    <scope>NUCLEOTIDE SEQUENCE [LARGE SCALE GENOMIC DNA]</scope>
</reference>
<sequence length="75" mass="7846">MINESRPLTRAEARESVDADLQHILGGGEYPIPVGSGISDATDEALGQVAGALLEGRDPAPEVAALWAAFDLLYP</sequence>
<evidence type="ECO:0000313" key="1">
    <source>
        <dbReference type="EMBL" id="AMO43771.1"/>
    </source>
</evidence>
<accession>A0A127KP23</accession>
<evidence type="ECO:0000313" key="2">
    <source>
        <dbReference type="Proteomes" id="UP000201448"/>
    </source>
</evidence>
<name>A0A127KP23_9CAUD</name>
<protein>
    <submittedName>
        <fullName evidence="1">Uncharacterized protein</fullName>
    </submittedName>
</protein>
<organism evidence="1 2">
    <name type="scientific">Mycobacterium phage Catalina</name>
    <dbReference type="NCBI Taxonomy" id="1792253"/>
    <lineage>
        <taxon>Viruses</taxon>
        <taxon>Duplodnaviria</taxon>
        <taxon>Heunggongvirae</taxon>
        <taxon>Uroviricota</taxon>
        <taxon>Caudoviricetes</taxon>
        <taxon>Fromanvirus</taxon>
        <taxon>Fromanvirus packman</taxon>
    </lineage>
</organism>
<dbReference type="KEGG" id="vg:29122753"/>
<dbReference type="OrthoDB" id="34512at10239"/>
<dbReference type="EMBL" id="KU613353">
    <property type="protein sequence ID" value="AMO43771.1"/>
    <property type="molecule type" value="Genomic_DNA"/>
</dbReference>
<dbReference type="RefSeq" id="YP_009301826.1">
    <property type="nucleotide sequence ID" value="NC_031238.1"/>
</dbReference>
<gene>
    <name evidence="1" type="ORF">PBI_CATALINA_3</name>
</gene>